<organism evidence="1 2">
    <name type="scientific">Mya arenaria</name>
    <name type="common">Soft-shell clam</name>
    <dbReference type="NCBI Taxonomy" id="6604"/>
    <lineage>
        <taxon>Eukaryota</taxon>
        <taxon>Metazoa</taxon>
        <taxon>Spiralia</taxon>
        <taxon>Lophotrochozoa</taxon>
        <taxon>Mollusca</taxon>
        <taxon>Bivalvia</taxon>
        <taxon>Autobranchia</taxon>
        <taxon>Heteroconchia</taxon>
        <taxon>Euheterodonta</taxon>
        <taxon>Imparidentia</taxon>
        <taxon>Neoheterodontei</taxon>
        <taxon>Myida</taxon>
        <taxon>Myoidea</taxon>
        <taxon>Myidae</taxon>
        <taxon>Mya</taxon>
    </lineage>
</organism>
<name>A0ABY7DYQ9_MYAAR</name>
<evidence type="ECO:0000313" key="2">
    <source>
        <dbReference type="Proteomes" id="UP001164746"/>
    </source>
</evidence>
<dbReference type="Proteomes" id="UP001164746">
    <property type="component" value="Chromosome 4"/>
</dbReference>
<protein>
    <submittedName>
        <fullName evidence="1">Uncharacterized protein</fullName>
    </submittedName>
</protein>
<proteinExistence type="predicted"/>
<accession>A0ABY7DYQ9</accession>
<dbReference type="EMBL" id="CP111015">
    <property type="protein sequence ID" value="WAR01806.1"/>
    <property type="molecule type" value="Genomic_DNA"/>
</dbReference>
<sequence length="74" mass="8513">IYMLGSSHDGFEEYPGPIEQLCCELIQMTVCEADEHQEREAGCREKVQRIEIAVQVARSIAMRKMVTKFDYSTL</sequence>
<reference evidence="1" key="1">
    <citation type="submission" date="2022-11" db="EMBL/GenBank/DDBJ databases">
        <title>Centuries of genome instability and evolution in soft-shell clam transmissible cancer (bioRxiv).</title>
        <authorList>
            <person name="Hart S.F.M."/>
            <person name="Yonemitsu M.A."/>
            <person name="Giersch R.M."/>
            <person name="Beal B.F."/>
            <person name="Arriagada G."/>
            <person name="Davis B.W."/>
            <person name="Ostrander E.A."/>
            <person name="Goff S.P."/>
            <person name="Metzger M.J."/>
        </authorList>
    </citation>
    <scope>NUCLEOTIDE SEQUENCE</scope>
    <source>
        <strain evidence="1">MELC-2E11</strain>
        <tissue evidence="1">Siphon/mantle</tissue>
    </source>
</reference>
<gene>
    <name evidence="1" type="ORF">MAR_008364</name>
</gene>
<keyword evidence="2" id="KW-1185">Reference proteome</keyword>
<evidence type="ECO:0000313" key="1">
    <source>
        <dbReference type="EMBL" id="WAR01806.1"/>
    </source>
</evidence>
<feature type="non-terminal residue" evidence="1">
    <location>
        <position position="74"/>
    </location>
</feature>